<reference evidence="2" key="1">
    <citation type="journal article" date="2009" name="PLoS Genet.">
        <title>Sequencing, mapping, and analysis of 27,455 maize full-length cDNAs.</title>
        <authorList>
            <person name="Soderlund C."/>
            <person name="Descour A."/>
            <person name="Kudrna D."/>
            <person name="Bomhoff M."/>
            <person name="Boyd L."/>
            <person name="Currie J."/>
            <person name="Angelova A."/>
            <person name="Collura K."/>
            <person name="Wissotski M."/>
            <person name="Ashley E."/>
            <person name="Morrow D."/>
            <person name="Fernandes J."/>
            <person name="Walbot V."/>
            <person name="Yu Y."/>
        </authorList>
    </citation>
    <scope>NUCLEOTIDE SEQUENCE</scope>
    <source>
        <strain evidence="2">B73</strain>
    </source>
</reference>
<feature type="compositionally biased region" description="Low complexity" evidence="1">
    <location>
        <begin position="79"/>
        <end position="103"/>
    </location>
</feature>
<protein>
    <submittedName>
        <fullName evidence="2">Uncharacterized protein</fullName>
    </submittedName>
</protein>
<reference evidence="2" key="2">
    <citation type="submission" date="2012-06" db="EMBL/GenBank/DDBJ databases">
        <authorList>
            <person name="Yu Y."/>
            <person name="Currie J."/>
            <person name="Lomeli R."/>
            <person name="Angelova A."/>
            <person name="Collura K."/>
            <person name="Wissotski M."/>
            <person name="Campos D."/>
            <person name="Kudrna D."/>
            <person name="Golser W."/>
            <person name="Ashely E."/>
            <person name="Descour A."/>
            <person name="Fernandes J."/>
            <person name="Soderlund C."/>
            <person name="Walbot V."/>
        </authorList>
    </citation>
    <scope>NUCLEOTIDE SEQUENCE</scope>
    <source>
        <strain evidence="2">B73</strain>
    </source>
</reference>
<feature type="compositionally biased region" description="Basic and acidic residues" evidence="1">
    <location>
        <begin position="1"/>
        <end position="11"/>
    </location>
</feature>
<dbReference type="EMBL" id="BT066890">
    <property type="protein sequence ID" value="ACN33787.1"/>
    <property type="molecule type" value="mRNA"/>
</dbReference>
<proteinExistence type="evidence at transcript level"/>
<dbReference type="AlphaFoldDB" id="C0PF21"/>
<accession>C0PF21</accession>
<sequence>MKKEEEAKGDQKSVQGLASLARPHYPSKPVRLQTASRTRDMSRPLSVRPAPSTTDARACRRARYTCGGTHPAPCPCLPSSPSRPSSWSSPPISISNSSDGSASGNAKRAGHAGTSTGADAAACRPGPSPNARLRPPCRGPRLPSAASTCLDAVARGLPGSLVAAAAAAEYQTSASARSGRSSKAAGAGATAPGDGPPRGKPRNRSAAANGDLLT</sequence>
<organism evidence="2">
    <name type="scientific">Zea mays</name>
    <name type="common">Maize</name>
    <dbReference type="NCBI Taxonomy" id="4577"/>
    <lineage>
        <taxon>Eukaryota</taxon>
        <taxon>Viridiplantae</taxon>
        <taxon>Streptophyta</taxon>
        <taxon>Embryophyta</taxon>
        <taxon>Tracheophyta</taxon>
        <taxon>Spermatophyta</taxon>
        <taxon>Magnoliopsida</taxon>
        <taxon>Liliopsida</taxon>
        <taxon>Poales</taxon>
        <taxon>Poaceae</taxon>
        <taxon>PACMAD clade</taxon>
        <taxon>Panicoideae</taxon>
        <taxon>Andropogonodae</taxon>
        <taxon>Andropogoneae</taxon>
        <taxon>Tripsacinae</taxon>
        <taxon>Zea</taxon>
    </lineage>
</organism>
<evidence type="ECO:0000256" key="1">
    <source>
        <dbReference type="SAM" id="MobiDB-lite"/>
    </source>
</evidence>
<feature type="region of interest" description="Disordered" evidence="1">
    <location>
        <begin position="167"/>
        <end position="214"/>
    </location>
</feature>
<feature type="compositionally biased region" description="Low complexity" evidence="1">
    <location>
        <begin position="167"/>
        <end position="193"/>
    </location>
</feature>
<evidence type="ECO:0000313" key="2">
    <source>
        <dbReference type="EMBL" id="ACN33787.1"/>
    </source>
</evidence>
<feature type="region of interest" description="Disordered" evidence="1">
    <location>
        <begin position="1"/>
        <end position="144"/>
    </location>
</feature>
<name>C0PF21_MAIZE</name>
<feature type="compositionally biased region" description="Low complexity" evidence="1">
    <location>
        <begin position="132"/>
        <end position="143"/>
    </location>
</feature>